<evidence type="ECO:0000256" key="2">
    <source>
        <dbReference type="RuleBase" id="RU003476"/>
    </source>
</evidence>
<dbReference type="GO" id="GO:0016787">
    <property type="term" value="F:hydrolase activity"/>
    <property type="evidence" value="ECO:0007669"/>
    <property type="project" value="UniProtKB-KW"/>
</dbReference>
<dbReference type="CDD" id="cd04681">
    <property type="entry name" value="NUDIX_Hydrolase"/>
    <property type="match status" value="1"/>
</dbReference>
<dbReference type="EMBL" id="SDIK01000042">
    <property type="protein sequence ID" value="TXJ62110.1"/>
    <property type="molecule type" value="Genomic_DNA"/>
</dbReference>
<accession>A0A5C8GJU7</accession>
<dbReference type="PROSITE" id="PS00893">
    <property type="entry name" value="NUDIX_BOX"/>
    <property type="match status" value="1"/>
</dbReference>
<evidence type="ECO:0000313" key="4">
    <source>
        <dbReference type="EMBL" id="TXJ62110.1"/>
    </source>
</evidence>
<dbReference type="InterPro" id="IPR020084">
    <property type="entry name" value="NUDIX_hydrolase_CS"/>
</dbReference>
<reference evidence="5" key="1">
    <citation type="submission" date="2019-05" db="EMBL/GenBank/DDBJ databases">
        <title>Prevotella brunnea sp. nov., isolated from a wound of a patient.</title>
        <authorList>
            <person name="Buhl M."/>
        </authorList>
    </citation>
    <scope>NUCLEOTIDE SEQUENCE [LARGE SCALE GENOMIC DNA]</scope>
    <source>
        <strain evidence="5">A2672</strain>
    </source>
</reference>
<name>A0A5C8GJU7_9BACT</name>
<dbReference type="InterPro" id="IPR020476">
    <property type="entry name" value="Nudix_hydrolase"/>
</dbReference>
<sequence>MHILEKFRYCPICGSEHFEPQNDKSKKCENCGFEYYLNPSAAVAAFIHNAQGELLVVRRKKAPGKGTLDLPGGFADIGETIEEALRREVKEETNLNVTTMSYFASLPNKYTYSGFDVPTLDSFYVCTVDDTSCLATDDDAEEALWLPLEEVHTEEFGMRSIRRALIKYLEMKRNA</sequence>
<keyword evidence="5" id="KW-1185">Reference proteome</keyword>
<dbReference type="Pfam" id="PF00293">
    <property type="entry name" value="NUDIX"/>
    <property type="match status" value="1"/>
</dbReference>
<dbReference type="InterPro" id="IPR000086">
    <property type="entry name" value="NUDIX_hydrolase_dom"/>
</dbReference>
<dbReference type="Proteomes" id="UP000321612">
    <property type="component" value="Unassembled WGS sequence"/>
</dbReference>
<evidence type="ECO:0000256" key="1">
    <source>
        <dbReference type="ARBA" id="ARBA00022801"/>
    </source>
</evidence>
<dbReference type="SUPFAM" id="SSF55811">
    <property type="entry name" value="Nudix"/>
    <property type="match status" value="1"/>
</dbReference>
<dbReference type="InterPro" id="IPR015797">
    <property type="entry name" value="NUDIX_hydrolase-like_dom_sf"/>
</dbReference>
<dbReference type="OrthoDB" id="9786141at2"/>
<dbReference type="PROSITE" id="PS51462">
    <property type="entry name" value="NUDIX"/>
    <property type="match status" value="1"/>
</dbReference>
<comment type="similarity">
    <text evidence="2">Belongs to the Nudix hydrolase family.</text>
</comment>
<dbReference type="AlphaFoldDB" id="A0A5C8GJU7"/>
<comment type="caution">
    <text evidence="4">The sequence shown here is derived from an EMBL/GenBank/DDBJ whole genome shotgun (WGS) entry which is preliminary data.</text>
</comment>
<dbReference type="PANTHER" id="PTHR43736:SF1">
    <property type="entry name" value="DIHYDRONEOPTERIN TRIPHOSPHATE DIPHOSPHATASE"/>
    <property type="match status" value="1"/>
</dbReference>
<proteinExistence type="inferred from homology"/>
<dbReference type="Gene3D" id="3.90.79.10">
    <property type="entry name" value="Nucleoside Triphosphate Pyrophosphohydrolase"/>
    <property type="match status" value="1"/>
</dbReference>
<gene>
    <name evidence="4" type="ORF">ETF27_05975</name>
</gene>
<protein>
    <submittedName>
        <fullName evidence="4">NUDIX domain-containing protein</fullName>
    </submittedName>
</protein>
<feature type="domain" description="Nudix hydrolase" evidence="3">
    <location>
        <begin position="38"/>
        <end position="169"/>
    </location>
</feature>
<dbReference type="PANTHER" id="PTHR43736">
    <property type="entry name" value="ADP-RIBOSE PYROPHOSPHATASE"/>
    <property type="match status" value="1"/>
</dbReference>
<keyword evidence="1 2" id="KW-0378">Hydrolase</keyword>
<evidence type="ECO:0000313" key="5">
    <source>
        <dbReference type="Proteomes" id="UP000321612"/>
    </source>
</evidence>
<dbReference type="RefSeq" id="WP_130830312.1">
    <property type="nucleotide sequence ID" value="NZ_SDIK01000042.1"/>
</dbReference>
<organism evidence="4 5">
    <name type="scientific">Prevotella brunnea</name>
    <dbReference type="NCBI Taxonomy" id="2508867"/>
    <lineage>
        <taxon>Bacteria</taxon>
        <taxon>Pseudomonadati</taxon>
        <taxon>Bacteroidota</taxon>
        <taxon>Bacteroidia</taxon>
        <taxon>Bacteroidales</taxon>
        <taxon>Prevotellaceae</taxon>
        <taxon>Prevotella</taxon>
    </lineage>
</organism>
<evidence type="ECO:0000259" key="3">
    <source>
        <dbReference type="PROSITE" id="PS51462"/>
    </source>
</evidence>
<dbReference type="PRINTS" id="PR00502">
    <property type="entry name" value="NUDIXFAMILY"/>
</dbReference>